<dbReference type="Gene3D" id="3.40.630.30">
    <property type="match status" value="1"/>
</dbReference>
<gene>
    <name evidence="4" type="ORF">M472_02670</name>
</gene>
<keyword evidence="5" id="KW-1185">Reference proteome</keyword>
<dbReference type="eggNOG" id="COG1670">
    <property type="taxonomic scope" value="Bacteria"/>
</dbReference>
<dbReference type="InterPro" id="IPR050680">
    <property type="entry name" value="YpeA/RimI_acetyltransf"/>
</dbReference>
<dbReference type="RefSeq" id="WP_021072397.1">
    <property type="nucleotide sequence ID" value="NZ_ATDL01000022.1"/>
</dbReference>
<dbReference type="InterPro" id="IPR016181">
    <property type="entry name" value="Acyl_CoA_acyltransferase"/>
</dbReference>
<keyword evidence="2" id="KW-0012">Acyltransferase</keyword>
<proteinExistence type="predicted"/>
<dbReference type="PATRIC" id="fig|1346330.5.peg.4400"/>
<dbReference type="PANTHER" id="PTHR43420:SF12">
    <property type="entry name" value="N-ACETYLTRANSFERASE DOMAIN-CONTAINING PROTEIN"/>
    <property type="match status" value="1"/>
</dbReference>
<accession>U2J4T2</accession>
<dbReference type="Proteomes" id="UP000016584">
    <property type="component" value="Unassembled WGS sequence"/>
</dbReference>
<dbReference type="STRING" id="1346330.M472_02670"/>
<dbReference type="GO" id="GO:0016747">
    <property type="term" value="F:acyltransferase activity, transferring groups other than amino-acyl groups"/>
    <property type="evidence" value="ECO:0007669"/>
    <property type="project" value="InterPro"/>
</dbReference>
<feature type="domain" description="N-acetyltransferase" evidence="3">
    <location>
        <begin position="8"/>
        <end position="168"/>
    </location>
</feature>
<dbReference type="PANTHER" id="PTHR43420">
    <property type="entry name" value="ACETYLTRANSFERASE"/>
    <property type="match status" value="1"/>
</dbReference>
<evidence type="ECO:0000313" key="5">
    <source>
        <dbReference type="Proteomes" id="UP000016584"/>
    </source>
</evidence>
<dbReference type="PROSITE" id="PS51186">
    <property type="entry name" value="GNAT"/>
    <property type="match status" value="1"/>
</dbReference>
<protein>
    <recommendedName>
        <fullName evidence="3">N-acetyltransferase domain-containing protein</fullName>
    </recommendedName>
</protein>
<dbReference type="OrthoDB" id="667047at2"/>
<evidence type="ECO:0000313" key="4">
    <source>
        <dbReference type="EMBL" id="ERJ57663.1"/>
    </source>
</evidence>
<dbReference type="AlphaFoldDB" id="U2J4T2"/>
<evidence type="ECO:0000259" key="3">
    <source>
        <dbReference type="PROSITE" id="PS51186"/>
    </source>
</evidence>
<evidence type="ECO:0000256" key="2">
    <source>
        <dbReference type="ARBA" id="ARBA00023315"/>
    </source>
</evidence>
<name>U2J4T2_9SPHI</name>
<reference evidence="4 5" key="1">
    <citation type="journal article" date="2013" name="Genome Announc.">
        <title>The Draft Genome Sequence of Sphingomonas paucimobilis Strain HER1398 (Proteobacteria), Host to the Giant PAU Phage, Indicates That It Is a Member of the Genus Sphingobacterium (Bacteroidetes).</title>
        <authorList>
            <person name="White R.A.III."/>
            <person name="Suttle C.A."/>
        </authorList>
    </citation>
    <scope>NUCLEOTIDE SEQUENCE [LARGE SCALE GENOMIC DNA]</scope>
    <source>
        <strain evidence="4 5">HER1398</strain>
    </source>
</reference>
<dbReference type="CDD" id="cd04301">
    <property type="entry name" value="NAT_SF"/>
    <property type="match status" value="1"/>
</dbReference>
<dbReference type="SUPFAM" id="SSF55729">
    <property type="entry name" value="Acyl-CoA N-acyltransferases (Nat)"/>
    <property type="match status" value="1"/>
</dbReference>
<dbReference type="Pfam" id="PF00583">
    <property type="entry name" value="Acetyltransf_1"/>
    <property type="match status" value="1"/>
</dbReference>
<evidence type="ECO:0000256" key="1">
    <source>
        <dbReference type="ARBA" id="ARBA00022679"/>
    </source>
</evidence>
<organism evidence="4 5">
    <name type="scientific">Sphingobacterium paucimobilis HER1398</name>
    <dbReference type="NCBI Taxonomy" id="1346330"/>
    <lineage>
        <taxon>Bacteria</taxon>
        <taxon>Pseudomonadati</taxon>
        <taxon>Bacteroidota</taxon>
        <taxon>Sphingobacteriia</taxon>
        <taxon>Sphingobacteriales</taxon>
        <taxon>Sphingobacteriaceae</taxon>
        <taxon>Sphingobacterium</taxon>
    </lineage>
</organism>
<keyword evidence="1" id="KW-0808">Transferase</keyword>
<dbReference type="InterPro" id="IPR000182">
    <property type="entry name" value="GNAT_dom"/>
</dbReference>
<sequence>MKNNIGQYDLIRLSADQWQAYKDIRLEALQAEPGKFGSNYAKESNYSDQEWSTLLENDNRAIFGLYHQSNLVGLTGVALFYGDHSKALLFSSYIKSEHRGKGLSTLFYEERMAWARQKNCRSILVSHRAGNEASKAANQRFGFVYTHSEKVTWPDGSTDDELMYSLDI</sequence>
<comment type="caution">
    <text evidence="4">The sequence shown here is derived from an EMBL/GenBank/DDBJ whole genome shotgun (WGS) entry which is preliminary data.</text>
</comment>
<dbReference type="EMBL" id="ATDL01000022">
    <property type="protein sequence ID" value="ERJ57663.1"/>
    <property type="molecule type" value="Genomic_DNA"/>
</dbReference>